<dbReference type="OrthoDB" id="139410at2"/>
<dbReference type="RefSeq" id="WP_160559853.1">
    <property type="nucleotide sequence ID" value="NZ_QZDT01000012.1"/>
</dbReference>
<evidence type="ECO:0000313" key="2">
    <source>
        <dbReference type="EMBL" id="NBJ92768.1"/>
    </source>
</evidence>
<comment type="caution">
    <text evidence="2">The sequence shown here is derived from an EMBL/GenBank/DDBJ whole genome shotgun (WGS) entry which is preliminary data.</text>
</comment>
<dbReference type="SUPFAM" id="SSF53756">
    <property type="entry name" value="UDP-Glycosyltransferase/glycogen phosphorylase"/>
    <property type="match status" value="1"/>
</dbReference>
<protein>
    <submittedName>
        <fullName evidence="2">Glycosyltransferase</fullName>
    </submittedName>
</protein>
<dbReference type="CDD" id="cd03801">
    <property type="entry name" value="GT4_PimA-like"/>
    <property type="match status" value="1"/>
</dbReference>
<dbReference type="Gene3D" id="3.40.50.2000">
    <property type="entry name" value="Glycogen Phosphorylase B"/>
    <property type="match status" value="2"/>
</dbReference>
<dbReference type="PANTHER" id="PTHR12526">
    <property type="entry name" value="GLYCOSYLTRANSFERASE"/>
    <property type="match status" value="1"/>
</dbReference>
<evidence type="ECO:0000313" key="3">
    <source>
        <dbReference type="Proteomes" id="UP001154420"/>
    </source>
</evidence>
<keyword evidence="3" id="KW-1185">Reference proteome</keyword>
<reference evidence="2" key="1">
    <citation type="submission" date="2018-09" db="EMBL/GenBank/DDBJ databases">
        <title>Murine metabolic-syndrome-specific gut microbial biobank.</title>
        <authorList>
            <person name="Liu C."/>
        </authorList>
    </citation>
    <scope>NUCLEOTIDE SEQUENCE</scope>
    <source>
        <strain evidence="2">D42-62</strain>
    </source>
</reference>
<dbReference type="EMBL" id="QZDT01000012">
    <property type="protein sequence ID" value="NBJ92768.1"/>
    <property type="molecule type" value="Genomic_DNA"/>
</dbReference>
<gene>
    <name evidence="2" type="ORF">D5281_09195</name>
</gene>
<sequence>MNRVLWICNIMLPAIGQELGLPYSNREGWLSGIFEKVKKREAPFTLGICFPLGEMEIRGIKEKKFPVEGAVCYAFEENLNTPEVYDSRLEAVFREIIQDFSPGVIHIFGTEFPHTLAAVRAFGRPERTLIGIQGLCGEIAKVYMAKLPEKVCKKVTFRDWLRRDSIRQQQKKFIRRGENERKAILGCGNITGRTGFDREGTAKINPDAQYYAMNETMRREFYTGKWSGGKRHSILLGQGDYPLKGMHFVLEAVALLLEKYPDLKLYVAGNSIIGHSTLKEKIKLCAYGKYLLTLISKLGLEDKVIMTGKLNGEEMKRQFLKSSVFVCASVLENSPNTVGEAQLLGVPTVASRVGGIPDMITDGVSGLLFTAGDVKELADKIEAVWDESVGEDGLCLAERLCEGARKQARVIHDGERNYLRLLEIYREIGERV</sequence>
<name>A0A9X5GR22_9FIRM</name>
<proteinExistence type="predicted"/>
<dbReference type="InterPro" id="IPR001296">
    <property type="entry name" value="Glyco_trans_1"/>
</dbReference>
<dbReference type="AlphaFoldDB" id="A0A9X5GR22"/>
<dbReference type="GO" id="GO:0016757">
    <property type="term" value="F:glycosyltransferase activity"/>
    <property type="evidence" value="ECO:0007669"/>
    <property type="project" value="InterPro"/>
</dbReference>
<feature type="domain" description="Glycosyl transferase family 1" evidence="1">
    <location>
        <begin position="242"/>
        <end position="388"/>
    </location>
</feature>
<evidence type="ECO:0000259" key="1">
    <source>
        <dbReference type="Pfam" id="PF00534"/>
    </source>
</evidence>
<dbReference type="Proteomes" id="UP001154420">
    <property type="component" value="Unassembled WGS sequence"/>
</dbReference>
<accession>A0A9X5GR22</accession>
<dbReference type="Pfam" id="PF00534">
    <property type="entry name" value="Glycos_transf_1"/>
    <property type="match status" value="1"/>
</dbReference>
<organism evidence="2 3">
    <name type="scientific">Parablautia muri</name>
    <dbReference type="NCBI Taxonomy" id="2320879"/>
    <lineage>
        <taxon>Bacteria</taxon>
        <taxon>Bacillati</taxon>
        <taxon>Bacillota</taxon>
        <taxon>Clostridia</taxon>
        <taxon>Lachnospirales</taxon>
        <taxon>Lachnospiraceae</taxon>
        <taxon>Parablautia</taxon>
    </lineage>
</organism>